<protein>
    <recommendedName>
        <fullName evidence="2">Tyr recombinase domain-containing protein</fullName>
    </recommendedName>
</protein>
<dbReference type="InterPro" id="IPR011010">
    <property type="entry name" value="DNA_brk_join_enz"/>
</dbReference>
<gene>
    <name evidence="3" type="ORF">LCGC14_2865910</name>
</gene>
<dbReference type="Gene3D" id="1.10.443.10">
    <property type="entry name" value="Intergrase catalytic core"/>
    <property type="match status" value="1"/>
</dbReference>
<dbReference type="PROSITE" id="PS51898">
    <property type="entry name" value="TYR_RECOMBINASE"/>
    <property type="match status" value="1"/>
</dbReference>
<evidence type="ECO:0000256" key="1">
    <source>
        <dbReference type="ARBA" id="ARBA00023172"/>
    </source>
</evidence>
<feature type="domain" description="Tyr recombinase" evidence="2">
    <location>
        <begin position="1"/>
        <end position="132"/>
    </location>
</feature>
<sequence length="167" mass="18611">FLSRLHTEGQRETYSFGSRAKMENCISTMVDELKDGKSSLSDEELFNLTKRILHRLGKVREDKIRLEFMDVASQIGRSDVTMVHSLRHMFATLAEENGLNPLTVQTILGHSRLEMTRYYTHTGLEAKKSAVQDLLMGKNGLDQILSGRLASTDDTLSDGTSSGTSVS</sequence>
<dbReference type="SUPFAM" id="SSF56349">
    <property type="entry name" value="DNA breaking-rejoining enzymes"/>
    <property type="match status" value="1"/>
</dbReference>
<evidence type="ECO:0000259" key="2">
    <source>
        <dbReference type="PROSITE" id="PS51898"/>
    </source>
</evidence>
<dbReference type="GO" id="GO:0015074">
    <property type="term" value="P:DNA integration"/>
    <property type="evidence" value="ECO:0007669"/>
    <property type="project" value="InterPro"/>
</dbReference>
<dbReference type="AlphaFoldDB" id="A0A0F9ACI2"/>
<organism evidence="3">
    <name type="scientific">marine sediment metagenome</name>
    <dbReference type="NCBI Taxonomy" id="412755"/>
    <lineage>
        <taxon>unclassified sequences</taxon>
        <taxon>metagenomes</taxon>
        <taxon>ecological metagenomes</taxon>
    </lineage>
</organism>
<feature type="non-terminal residue" evidence="3">
    <location>
        <position position="1"/>
    </location>
</feature>
<dbReference type="InterPro" id="IPR002104">
    <property type="entry name" value="Integrase_catalytic"/>
</dbReference>
<dbReference type="InterPro" id="IPR013762">
    <property type="entry name" value="Integrase-like_cat_sf"/>
</dbReference>
<reference evidence="3" key="1">
    <citation type="journal article" date="2015" name="Nature">
        <title>Complex archaea that bridge the gap between prokaryotes and eukaryotes.</title>
        <authorList>
            <person name="Spang A."/>
            <person name="Saw J.H."/>
            <person name="Jorgensen S.L."/>
            <person name="Zaremba-Niedzwiedzka K."/>
            <person name="Martijn J."/>
            <person name="Lind A.E."/>
            <person name="van Eijk R."/>
            <person name="Schleper C."/>
            <person name="Guy L."/>
            <person name="Ettema T.J."/>
        </authorList>
    </citation>
    <scope>NUCLEOTIDE SEQUENCE</scope>
</reference>
<proteinExistence type="predicted"/>
<keyword evidence="1" id="KW-0233">DNA recombination</keyword>
<name>A0A0F9ACI2_9ZZZZ</name>
<dbReference type="GO" id="GO:0006310">
    <property type="term" value="P:DNA recombination"/>
    <property type="evidence" value="ECO:0007669"/>
    <property type="project" value="UniProtKB-KW"/>
</dbReference>
<evidence type="ECO:0000313" key="3">
    <source>
        <dbReference type="EMBL" id="KKK76214.1"/>
    </source>
</evidence>
<dbReference type="EMBL" id="LAZR01055507">
    <property type="protein sequence ID" value="KKK76214.1"/>
    <property type="molecule type" value="Genomic_DNA"/>
</dbReference>
<accession>A0A0F9ACI2</accession>
<dbReference type="Pfam" id="PF00589">
    <property type="entry name" value="Phage_integrase"/>
    <property type="match status" value="1"/>
</dbReference>
<dbReference type="GO" id="GO:0003677">
    <property type="term" value="F:DNA binding"/>
    <property type="evidence" value="ECO:0007669"/>
    <property type="project" value="InterPro"/>
</dbReference>
<comment type="caution">
    <text evidence="3">The sequence shown here is derived from an EMBL/GenBank/DDBJ whole genome shotgun (WGS) entry which is preliminary data.</text>
</comment>